<feature type="domain" description="Septin-type G" evidence="3">
    <location>
        <begin position="5"/>
        <end position="264"/>
    </location>
</feature>
<organism evidence="4 5">
    <name type="scientific">Tubulinosema ratisbonensis</name>
    <dbReference type="NCBI Taxonomy" id="291195"/>
    <lineage>
        <taxon>Eukaryota</taxon>
        <taxon>Fungi</taxon>
        <taxon>Fungi incertae sedis</taxon>
        <taxon>Microsporidia</taxon>
        <taxon>Tubulinosematoidea</taxon>
        <taxon>Tubulinosematidae</taxon>
        <taxon>Tubulinosema</taxon>
    </lineage>
</organism>
<gene>
    <name evidence="4" type="ORF">TUBRATIS_28600</name>
</gene>
<keyword evidence="1" id="KW-0547">Nucleotide-binding</keyword>
<evidence type="ECO:0000313" key="4">
    <source>
        <dbReference type="EMBL" id="RVD90708.1"/>
    </source>
</evidence>
<comment type="caution">
    <text evidence="4">The sequence shown here is derived from an EMBL/GenBank/DDBJ whole genome shotgun (WGS) entry which is preliminary data.</text>
</comment>
<dbReference type="PANTHER" id="PTHR18884">
    <property type="entry name" value="SEPTIN"/>
    <property type="match status" value="1"/>
</dbReference>
<keyword evidence="5" id="KW-1185">Reference proteome</keyword>
<accession>A0A437AHZ5</accession>
<evidence type="ECO:0000256" key="2">
    <source>
        <dbReference type="ARBA" id="ARBA00023134"/>
    </source>
</evidence>
<dbReference type="GO" id="GO:0005938">
    <property type="term" value="C:cell cortex"/>
    <property type="evidence" value="ECO:0007669"/>
    <property type="project" value="UniProtKB-ARBA"/>
</dbReference>
<dbReference type="STRING" id="291195.A0A437AHZ5"/>
<dbReference type="EMBL" id="RCSS01000799">
    <property type="protein sequence ID" value="RVD90708.1"/>
    <property type="molecule type" value="Genomic_DNA"/>
</dbReference>
<reference evidence="4 5" key="1">
    <citation type="submission" date="2018-10" db="EMBL/GenBank/DDBJ databases">
        <title>Draft genome sequence of the microsporidian Tubulinosema ratisbonensis.</title>
        <authorList>
            <person name="Polonais V."/>
            <person name="Peyretaillade E."/>
            <person name="Niehus S."/>
            <person name="Wawrzyniak I."/>
            <person name="Franchet A."/>
            <person name="Gaspin C."/>
            <person name="Reichstadt M."/>
            <person name="Belser C."/>
            <person name="Labadie K."/>
            <person name="Delbac F."/>
            <person name="Ferrandon D."/>
        </authorList>
    </citation>
    <scope>NUCLEOTIDE SEQUENCE [LARGE SCALE GENOMIC DNA]</scope>
    <source>
        <strain evidence="4 5">Franzen</strain>
    </source>
</reference>
<evidence type="ECO:0000259" key="3">
    <source>
        <dbReference type="PROSITE" id="PS51719"/>
    </source>
</evidence>
<dbReference type="InterPro" id="IPR016491">
    <property type="entry name" value="Septin"/>
</dbReference>
<proteinExistence type="predicted"/>
<keyword evidence="2" id="KW-0342">GTP-binding</keyword>
<evidence type="ECO:0000256" key="1">
    <source>
        <dbReference type="ARBA" id="ARBA00022741"/>
    </source>
</evidence>
<dbReference type="PIRSF" id="PIRSF006698">
    <property type="entry name" value="Septin"/>
    <property type="match status" value="1"/>
</dbReference>
<dbReference type="OrthoDB" id="416553at2759"/>
<dbReference type="Proteomes" id="UP000282876">
    <property type="component" value="Unassembled WGS sequence"/>
</dbReference>
<dbReference type="Pfam" id="PF00735">
    <property type="entry name" value="Septin"/>
    <property type="match status" value="1"/>
</dbReference>
<dbReference type="GO" id="GO:0032156">
    <property type="term" value="C:septin cytoskeleton"/>
    <property type="evidence" value="ECO:0007669"/>
    <property type="project" value="UniProtKB-ARBA"/>
</dbReference>
<dbReference type="AlphaFoldDB" id="A0A437AHZ5"/>
<dbReference type="Gene3D" id="3.40.50.300">
    <property type="entry name" value="P-loop containing nucleotide triphosphate hydrolases"/>
    <property type="match status" value="1"/>
</dbReference>
<dbReference type="GO" id="GO:0005525">
    <property type="term" value="F:GTP binding"/>
    <property type="evidence" value="ECO:0007669"/>
    <property type="project" value="UniProtKB-KW"/>
</dbReference>
<dbReference type="InterPro" id="IPR030379">
    <property type="entry name" value="G_SEPTIN_dom"/>
</dbReference>
<name>A0A437AHZ5_9MICR</name>
<evidence type="ECO:0000313" key="5">
    <source>
        <dbReference type="Proteomes" id="UP000282876"/>
    </source>
</evidence>
<protein>
    <submittedName>
        <fullName evidence="4">Septin 3</fullName>
    </submittedName>
</protein>
<dbReference type="PROSITE" id="PS51719">
    <property type="entry name" value="G_SEPTIN"/>
    <property type="match status" value="1"/>
</dbReference>
<dbReference type="SUPFAM" id="SSF52540">
    <property type="entry name" value="P-loop containing nucleoside triphosphate hydrolases"/>
    <property type="match status" value="1"/>
</dbReference>
<dbReference type="InterPro" id="IPR027417">
    <property type="entry name" value="P-loop_NTPase"/>
</dbReference>
<sequence length="271" mass="31337">MLRLQSNGVTLMVAGSTNLGKSTFLNCLFDQEIIPLNQDTSNSLNVYSLNYDSEGIRKKISLIDTPSFGLHINDENTHNDIINYLKQQFDIFLAEESKIRRNPKFEDTRVHCLIYFISPSVYGMKENDINFLKNINGLVNVIPVVGKSDSLTPEEVFLMRKNVKNQILENEIEIYDFEQDFLDKNLEINTNINDYLPFTIINFDDVTAKTRVRNSHSGLINIEDKKNCDFSMLREIILSNYIDNLIDRTANKLYEDYRAEVLSHFMPEGNN</sequence>
<dbReference type="VEuPathDB" id="MicrosporidiaDB:TUBRATIS_28600"/>